<proteinExistence type="inferred from homology"/>
<accession>A0AAE0Z590</accession>
<dbReference type="GO" id="GO:0005737">
    <property type="term" value="C:cytoplasm"/>
    <property type="evidence" value="ECO:0007669"/>
    <property type="project" value="UniProtKB-SubCell"/>
</dbReference>
<evidence type="ECO:0000256" key="4">
    <source>
        <dbReference type="ARBA" id="ARBA00022490"/>
    </source>
</evidence>
<keyword evidence="4" id="KW-0963">Cytoplasm</keyword>
<evidence type="ECO:0000256" key="1">
    <source>
        <dbReference type="ARBA" id="ARBA00004496"/>
    </source>
</evidence>
<dbReference type="PANTHER" id="PTHR13463:SF3">
    <property type="entry name" value="PROTEIN C10"/>
    <property type="match status" value="1"/>
</dbReference>
<protein>
    <recommendedName>
        <fullName evidence="3">Protein C10</fullName>
    </recommendedName>
</protein>
<organism evidence="5 6">
    <name type="scientific">Elysia crispata</name>
    <name type="common">lettuce slug</name>
    <dbReference type="NCBI Taxonomy" id="231223"/>
    <lineage>
        <taxon>Eukaryota</taxon>
        <taxon>Metazoa</taxon>
        <taxon>Spiralia</taxon>
        <taxon>Lophotrochozoa</taxon>
        <taxon>Mollusca</taxon>
        <taxon>Gastropoda</taxon>
        <taxon>Heterobranchia</taxon>
        <taxon>Euthyneura</taxon>
        <taxon>Panpulmonata</taxon>
        <taxon>Sacoglossa</taxon>
        <taxon>Placobranchoidea</taxon>
        <taxon>Plakobranchidae</taxon>
        <taxon>Elysia</taxon>
    </lineage>
</organism>
<evidence type="ECO:0000256" key="3">
    <source>
        <dbReference type="ARBA" id="ARBA00020502"/>
    </source>
</evidence>
<dbReference type="Pfam" id="PF14974">
    <property type="entry name" value="P_C10"/>
    <property type="match status" value="1"/>
</dbReference>
<dbReference type="GO" id="GO:0009791">
    <property type="term" value="P:post-embryonic development"/>
    <property type="evidence" value="ECO:0007669"/>
    <property type="project" value="TreeGrafter"/>
</dbReference>
<reference evidence="5" key="1">
    <citation type="journal article" date="2023" name="G3 (Bethesda)">
        <title>A reference genome for the long-term kleptoplast-retaining sea slug Elysia crispata morphotype clarki.</title>
        <authorList>
            <person name="Eastman K.E."/>
            <person name="Pendleton A.L."/>
            <person name="Shaikh M.A."/>
            <person name="Suttiyut T."/>
            <person name="Ogas R."/>
            <person name="Tomko P."/>
            <person name="Gavelis G."/>
            <person name="Widhalm J.R."/>
            <person name="Wisecaver J.H."/>
        </authorList>
    </citation>
    <scope>NUCLEOTIDE SEQUENCE</scope>
    <source>
        <strain evidence="5">ECLA1</strain>
    </source>
</reference>
<comment type="similarity">
    <text evidence="2">Belongs to the UPF0456 family.</text>
</comment>
<comment type="subcellular location">
    <subcellularLocation>
        <location evidence="1">Cytoplasm</location>
    </subcellularLocation>
</comment>
<dbReference type="PANTHER" id="PTHR13463">
    <property type="entry name" value="PROTEIN C10"/>
    <property type="match status" value="1"/>
</dbReference>
<name>A0AAE0Z590_9GAST</name>
<dbReference type="Proteomes" id="UP001283361">
    <property type="component" value="Unassembled WGS sequence"/>
</dbReference>
<keyword evidence="6" id="KW-1185">Reference proteome</keyword>
<dbReference type="AlphaFoldDB" id="A0AAE0Z590"/>
<evidence type="ECO:0000313" key="6">
    <source>
        <dbReference type="Proteomes" id="UP001283361"/>
    </source>
</evidence>
<comment type="caution">
    <text evidence="5">The sequence shown here is derived from an EMBL/GenBank/DDBJ whole genome shotgun (WGS) entry which is preliminary data.</text>
</comment>
<dbReference type="EMBL" id="JAWDGP010004759">
    <property type="protein sequence ID" value="KAK3762117.1"/>
    <property type="molecule type" value="Genomic_DNA"/>
</dbReference>
<evidence type="ECO:0000256" key="2">
    <source>
        <dbReference type="ARBA" id="ARBA00007083"/>
    </source>
</evidence>
<gene>
    <name evidence="5" type="ORF">RRG08_037211</name>
</gene>
<dbReference type="InterPro" id="IPR026317">
    <property type="entry name" value="P_C10"/>
</dbReference>
<sequence>MRENGRTEKASGLQYNTGQTVVAELTSSNQRNIPSNFSMTSMGKQFTISDCKAALQEILATFDLPENAARLEEAKTAAGNDMLRSMQTVFPAAAQMQMSVIQRYGFLADGEGLVQFTKAVRMYEDQDQEVRQFNTRLRTFLIPPVNVPHPVAPLNVNSHNGNS</sequence>
<evidence type="ECO:0000313" key="5">
    <source>
        <dbReference type="EMBL" id="KAK3762117.1"/>
    </source>
</evidence>